<dbReference type="RefSeq" id="WP_075082041.1">
    <property type="nucleotide sequence ID" value="NZ_CP042912.1"/>
</dbReference>
<dbReference type="SUPFAM" id="SSF48452">
    <property type="entry name" value="TPR-like"/>
    <property type="match status" value="1"/>
</dbReference>
<dbReference type="InterPro" id="IPR011990">
    <property type="entry name" value="TPR-like_helical_dom_sf"/>
</dbReference>
<dbReference type="Proteomes" id="UP000322214">
    <property type="component" value="Chromosome"/>
</dbReference>
<dbReference type="STRING" id="980251.GCA_001642875_02702"/>
<gene>
    <name evidence="1" type="ORF">MFFC18_33720</name>
</gene>
<accession>A0A5B9PMC6</accession>
<keyword evidence="2" id="KW-1185">Reference proteome</keyword>
<dbReference type="AlphaFoldDB" id="A0A5B9PMC6"/>
<keyword evidence="1" id="KW-0449">Lipoprotein</keyword>
<dbReference type="Gene3D" id="1.25.40.10">
    <property type="entry name" value="Tetratricopeptide repeat domain"/>
    <property type="match status" value="1"/>
</dbReference>
<organism evidence="1 2">
    <name type="scientific">Mariniblastus fucicola</name>
    <dbReference type="NCBI Taxonomy" id="980251"/>
    <lineage>
        <taxon>Bacteria</taxon>
        <taxon>Pseudomonadati</taxon>
        <taxon>Planctomycetota</taxon>
        <taxon>Planctomycetia</taxon>
        <taxon>Pirellulales</taxon>
        <taxon>Pirellulaceae</taxon>
        <taxon>Mariniblastus</taxon>
    </lineage>
</organism>
<dbReference type="PROSITE" id="PS51257">
    <property type="entry name" value="PROKAR_LIPOPROTEIN"/>
    <property type="match status" value="1"/>
</dbReference>
<dbReference type="Pfam" id="PF14559">
    <property type="entry name" value="TPR_19"/>
    <property type="match status" value="1"/>
</dbReference>
<protein>
    <submittedName>
        <fullName evidence="1">Lipoprotein NlpI</fullName>
    </submittedName>
</protein>
<sequence>MHSDSRNCRPAITMLIAFTLVTALGIGCGPDEQAKKAKARPSAPLSSREIKFPAMAVDGGTVYVAQQPDSSDELSIDQLILRADQELASGNIDEALSLIAKVRDQEDTAIYFKQSVARILFGAGEMDAAVEVYDEILKERPDMKPQLWQRGLALYYAGQFEKGVEQFETHQTYNSQDVENSVWHMLCQSQLSSVEEAREKMIQIDEDTRIPMKQVFEMFAGSGSPEAVFEACSYDPQNPQRNGSIYHGLLYVGLFQEMNGDQEASNETMRKALKCKPLMVGLMAHVAEGHLRARKAYPVDAKED</sequence>
<evidence type="ECO:0000313" key="2">
    <source>
        <dbReference type="Proteomes" id="UP000322214"/>
    </source>
</evidence>
<dbReference type="PANTHER" id="PTHR47908:SF2">
    <property type="entry name" value="TETRATRICOPEPTIDE REPEAT (TPR)-LIKE SUPERFAMILY PROTEIN"/>
    <property type="match status" value="1"/>
</dbReference>
<dbReference type="EMBL" id="CP042912">
    <property type="protein sequence ID" value="QEG23473.1"/>
    <property type="molecule type" value="Genomic_DNA"/>
</dbReference>
<dbReference type="KEGG" id="mff:MFFC18_33720"/>
<dbReference type="PANTHER" id="PTHR47908">
    <property type="match status" value="1"/>
</dbReference>
<reference evidence="1 2" key="1">
    <citation type="submission" date="2019-08" db="EMBL/GenBank/DDBJ databases">
        <title>Deep-cultivation of Planctomycetes and their phenomic and genomic characterization uncovers novel biology.</title>
        <authorList>
            <person name="Wiegand S."/>
            <person name="Jogler M."/>
            <person name="Boedeker C."/>
            <person name="Pinto D."/>
            <person name="Vollmers J."/>
            <person name="Rivas-Marin E."/>
            <person name="Kohn T."/>
            <person name="Peeters S.H."/>
            <person name="Heuer A."/>
            <person name="Rast P."/>
            <person name="Oberbeckmann S."/>
            <person name="Bunk B."/>
            <person name="Jeske O."/>
            <person name="Meyerdierks A."/>
            <person name="Storesund J.E."/>
            <person name="Kallscheuer N."/>
            <person name="Luecker S."/>
            <person name="Lage O.M."/>
            <person name="Pohl T."/>
            <person name="Merkel B.J."/>
            <person name="Hornburger P."/>
            <person name="Mueller R.-W."/>
            <person name="Bruemmer F."/>
            <person name="Labrenz M."/>
            <person name="Spormann A.M."/>
            <person name="Op den Camp H."/>
            <person name="Overmann J."/>
            <person name="Amann R."/>
            <person name="Jetten M.S.M."/>
            <person name="Mascher T."/>
            <person name="Medema M.H."/>
            <person name="Devos D.P."/>
            <person name="Kaster A.-K."/>
            <person name="Ovreas L."/>
            <person name="Rohde M."/>
            <person name="Galperin M.Y."/>
            <person name="Jogler C."/>
        </authorList>
    </citation>
    <scope>NUCLEOTIDE SEQUENCE [LARGE SCALE GENOMIC DNA]</scope>
    <source>
        <strain evidence="1 2">FC18</strain>
    </source>
</reference>
<evidence type="ECO:0000313" key="1">
    <source>
        <dbReference type="EMBL" id="QEG23473.1"/>
    </source>
</evidence>
<proteinExistence type="predicted"/>
<name>A0A5B9PMC6_9BACT</name>
<dbReference type="OrthoDB" id="272871at2"/>